<accession>A0A919DQE4</accession>
<reference evidence="1" key="1">
    <citation type="journal article" date="2014" name="Int. J. Syst. Evol. Microbiol.">
        <title>Complete genome sequence of Corynebacterium casei LMG S-19264T (=DSM 44701T), isolated from a smear-ripened cheese.</title>
        <authorList>
            <consortium name="US DOE Joint Genome Institute (JGI-PGF)"/>
            <person name="Walter F."/>
            <person name="Albersmeier A."/>
            <person name="Kalinowski J."/>
            <person name="Ruckert C."/>
        </authorList>
    </citation>
    <scope>NUCLEOTIDE SEQUENCE</scope>
    <source>
        <strain evidence="1">CGMCC 4.7403</strain>
    </source>
</reference>
<comment type="caution">
    <text evidence="1">The sequence shown here is derived from an EMBL/GenBank/DDBJ whole genome shotgun (WGS) entry which is preliminary data.</text>
</comment>
<name>A0A919DQE4_9ACTN</name>
<reference evidence="1" key="2">
    <citation type="submission" date="2020-09" db="EMBL/GenBank/DDBJ databases">
        <authorList>
            <person name="Sun Q."/>
            <person name="Zhou Y."/>
        </authorList>
    </citation>
    <scope>NUCLEOTIDE SEQUENCE</scope>
    <source>
        <strain evidence="1">CGMCC 4.7403</strain>
    </source>
</reference>
<dbReference type="Proteomes" id="UP000603227">
    <property type="component" value="Unassembled WGS sequence"/>
</dbReference>
<dbReference type="AlphaFoldDB" id="A0A919DQE4"/>
<keyword evidence="2" id="KW-1185">Reference proteome</keyword>
<organism evidence="1 2">
    <name type="scientific">Streptomyces capitiformicae</name>
    <dbReference type="NCBI Taxonomy" id="2014920"/>
    <lineage>
        <taxon>Bacteria</taxon>
        <taxon>Bacillati</taxon>
        <taxon>Actinomycetota</taxon>
        <taxon>Actinomycetes</taxon>
        <taxon>Kitasatosporales</taxon>
        <taxon>Streptomycetaceae</taxon>
        <taxon>Streptomyces</taxon>
    </lineage>
</organism>
<proteinExistence type="predicted"/>
<gene>
    <name evidence="1" type="ORF">GCM10017771_92910</name>
</gene>
<protein>
    <submittedName>
        <fullName evidence="1">Uncharacterized protein</fullName>
    </submittedName>
</protein>
<sequence>MAWGVVSPAPEALTDRPVAIRAAAGPDEYDRRTPHVIDTGDIDVYLGLGVGKAEHHATAVTPAGKKGIRQTAANSKPKLRDIFAILGPVVPG</sequence>
<dbReference type="EMBL" id="BNAT01000072">
    <property type="protein sequence ID" value="GHE69112.1"/>
    <property type="molecule type" value="Genomic_DNA"/>
</dbReference>
<evidence type="ECO:0000313" key="1">
    <source>
        <dbReference type="EMBL" id="GHE69112.1"/>
    </source>
</evidence>
<evidence type="ECO:0000313" key="2">
    <source>
        <dbReference type="Proteomes" id="UP000603227"/>
    </source>
</evidence>